<dbReference type="InterPro" id="IPR000847">
    <property type="entry name" value="LysR_HTH_N"/>
</dbReference>
<keyword evidence="2" id="KW-0805">Transcription regulation</keyword>
<feature type="domain" description="HTH lysR-type" evidence="6">
    <location>
        <begin position="6"/>
        <end position="63"/>
    </location>
</feature>
<dbReference type="PANTHER" id="PTHR30537">
    <property type="entry name" value="HTH-TYPE TRANSCRIPTIONAL REGULATOR"/>
    <property type="match status" value="1"/>
</dbReference>
<dbReference type="Proteomes" id="UP001499915">
    <property type="component" value="Unassembled WGS sequence"/>
</dbReference>
<keyword evidence="8" id="KW-1185">Reference proteome</keyword>
<keyword evidence="5" id="KW-0175">Coiled coil</keyword>
<proteinExistence type="inferred from homology"/>
<dbReference type="PANTHER" id="PTHR30537:SF26">
    <property type="entry name" value="GLYCINE CLEAVAGE SYSTEM TRANSCRIPTIONAL ACTIVATOR"/>
    <property type="match status" value="1"/>
</dbReference>
<dbReference type="InterPro" id="IPR036390">
    <property type="entry name" value="WH_DNA-bd_sf"/>
</dbReference>
<dbReference type="SUPFAM" id="SSF53850">
    <property type="entry name" value="Periplasmic binding protein-like II"/>
    <property type="match status" value="1"/>
</dbReference>
<comment type="similarity">
    <text evidence="1">Belongs to the LysR transcriptional regulatory family.</text>
</comment>
<dbReference type="PRINTS" id="PR00039">
    <property type="entry name" value="HTHLYSR"/>
</dbReference>
<comment type="caution">
    <text evidence="7">The sequence shown here is derived from an EMBL/GenBank/DDBJ whole genome shotgun (WGS) entry which is preliminary data.</text>
</comment>
<dbReference type="PROSITE" id="PS50931">
    <property type="entry name" value="HTH_LYSR"/>
    <property type="match status" value="1"/>
</dbReference>
<dbReference type="Gene3D" id="3.40.190.10">
    <property type="entry name" value="Periplasmic binding protein-like II"/>
    <property type="match status" value="2"/>
</dbReference>
<dbReference type="Gene3D" id="1.10.10.10">
    <property type="entry name" value="Winged helix-like DNA-binding domain superfamily/Winged helix DNA-binding domain"/>
    <property type="match status" value="1"/>
</dbReference>
<evidence type="ECO:0000313" key="7">
    <source>
        <dbReference type="EMBL" id="GAA0694583.1"/>
    </source>
</evidence>
<dbReference type="InterPro" id="IPR005119">
    <property type="entry name" value="LysR_subst-bd"/>
</dbReference>
<dbReference type="RefSeq" id="WP_343805986.1">
    <property type="nucleotide sequence ID" value="NZ_BAAAET010000003.1"/>
</dbReference>
<evidence type="ECO:0000256" key="1">
    <source>
        <dbReference type="ARBA" id="ARBA00009437"/>
    </source>
</evidence>
<evidence type="ECO:0000256" key="4">
    <source>
        <dbReference type="ARBA" id="ARBA00023163"/>
    </source>
</evidence>
<dbReference type="InterPro" id="IPR058163">
    <property type="entry name" value="LysR-type_TF_proteobact-type"/>
</dbReference>
<dbReference type="EMBL" id="BAAAET010000003">
    <property type="protein sequence ID" value="GAA0694583.1"/>
    <property type="molecule type" value="Genomic_DNA"/>
</dbReference>
<accession>A0ABN1I7C0</accession>
<keyword evidence="4" id="KW-0804">Transcription</keyword>
<reference evidence="7 8" key="1">
    <citation type="journal article" date="2019" name="Int. J. Syst. Evol. Microbiol.">
        <title>The Global Catalogue of Microorganisms (GCM) 10K type strain sequencing project: providing services to taxonomists for standard genome sequencing and annotation.</title>
        <authorList>
            <consortium name="The Broad Institute Genomics Platform"/>
            <consortium name="The Broad Institute Genome Sequencing Center for Infectious Disease"/>
            <person name="Wu L."/>
            <person name="Ma J."/>
        </authorList>
    </citation>
    <scope>NUCLEOTIDE SEQUENCE [LARGE SCALE GENOMIC DNA]</scope>
    <source>
        <strain evidence="7 8">JCM 15134</strain>
    </source>
</reference>
<dbReference type="SUPFAM" id="SSF46785">
    <property type="entry name" value="Winged helix' DNA-binding domain"/>
    <property type="match status" value="1"/>
</dbReference>
<evidence type="ECO:0000256" key="3">
    <source>
        <dbReference type="ARBA" id="ARBA00023125"/>
    </source>
</evidence>
<dbReference type="InterPro" id="IPR036388">
    <property type="entry name" value="WH-like_DNA-bd_sf"/>
</dbReference>
<dbReference type="Pfam" id="PF00126">
    <property type="entry name" value="HTH_1"/>
    <property type="match status" value="1"/>
</dbReference>
<dbReference type="Pfam" id="PF03466">
    <property type="entry name" value="LysR_substrate"/>
    <property type="match status" value="1"/>
</dbReference>
<evidence type="ECO:0000256" key="2">
    <source>
        <dbReference type="ARBA" id="ARBA00023015"/>
    </source>
</evidence>
<keyword evidence="3" id="KW-0238">DNA-binding</keyword>
<organism evidence="7 8">
    <name type="scientific">Marinobacterium maritimum</name>
    <dbReference type="NCBI Taxonomy" id="500162"/>
    <lineage>
        <taxon>Bacteria</taxon>
        <taxon>Pseudomonadati</taxon>
        <taxon>Pseudomonadota</taxon>
        <taxon>Gammaproteobacteria</taxon>
        <taxon>Oceanospirillales</taxon>
        <taxon>Oceanospirillaceae</taxon>
        <taxon>Marinobacterium</taxon>
    </lineage>
</organism>
<name>A0ABN1I7C0_9GAMM</name>
<protein>
    <submittedName>
        <fullName evidence="7">LysR substrate-binding domain-containing protein</fullName>
    </submittedName>
</protein>
<sequence>MFARLPSLSSLRTFEAAARLLSFKSAAHELNVSPTAVSHQIRALEDRLQLCLFERRTRSVELTPEGERLAAAAHKAMHELNETVNELTRQANQLTVGTTASFAALWLVPKLHLFQQQYPGVELNIQAEDQLRDVEQDRRVDMVIRYGCCPQANAEASLLGQEALGLFATPAYWQQLSVHSNPSVLVTSWKNPRLPRPNVQAWLQTIEQMPSAAQIRSFDDENQVIQAALAGQGIALVSRLLVALPLHNGWLTAEPWKGVDNLRGLDYYTLIPERSASRSTVRQFASWLDATLKSGLYPRHETQN</sequence>
<evidence type="ECO:0000256" key="5">
    <source>
        <dbReference type="SAM" id="Coils"/>
    </source>
</evidence>
<evidence type="ECO:0000313" key="8">
    <source>
        <dbReference type="Proteomes" id="UP001499915"/>
    </source>
</evidence>
<gene>
    <name evidence="7" type="ORF">GCM10009104_22600</name>
</gene>
<evidence type="ECO:0000259" key="6">
    <source>
        <dbReference type="PROSITE" id="PS50931"/>
    </source>
</evidence>
<feature type="coiled-coil region" evidence="5">
    <location>
        <begin position="70"/>
        <end position="97"/>
    </location>
</feature>